<keyword evidence="4 9" id="KW-0812">Transmembrane</keyword>
<proteinExistence type="inferred from homology"/>
<accession>A0AAD9FTE1</accession>
<gene>
    <name evidence="11" type="ORF">DB88DRAFT_485501</name>
</gene>
<dbReference type="Gene3D" id="1.50.40.10">
    <property type="entry name" value="Mitochondrial carrier domain"/>
    <property type="match status" value="1"/>
</dbReference>
<protein>
    <submittedName>
        <fullName evidence="11">Mitochondrial inner membrane citrate transporter</fullName>
    </submittedName>
</protein>
<dbReference type="EMBL" id="JAODAN010000003">
    <property type="protein sequence ID" value="KAK1925892.1"/>
    <property type="molecule type" value="Genomic_DNA"/>
</dbReference>
<feature type="repeat" description="Solcar" evidence="9">
    <location>
        <begin position="12"/>
        <end position="99"/>
    </location>
</feature>
<keyword evidence="5" id="KW-0677">Repeat</keyword>
<dbReference type="InterPro" id="IPR002067">
    <property type="entry name" value="MCP"/>
</dbReference>
<dbReference type="PANTHER" id="PTHR45788:SF4">
    <property type="entry name" value="TRICARBOXYLATE TRANSPORT PROTEIN, MITOCHONDRIAL"/>
    <property type="match status" value="1"/>
</dbReference>
<keyword evidence="6" id="KW-1133">Transmembrane helix</keyword>
<evidence type="ECO:0000256" key="9">
    <source>
        <dbReference type="PROSITE-ProRule" id="PRU00282"/>
    </source>
</evidence>
<sequence length="298" mass="31742">MSAAANKGKAKEQPIASLLAGATAGGIEAFITFPLESLKTQLQFGALEGGKPVGPVTAFKQTLAQRGVKGLYAGCTAVVIGNAVKAGVRFTTYDQFKSLLKDKDGKLSAPRSMLAGLGAGMMEAIIAVTPSETIKTKMIEDSKRAEPKYKGTLHGTRAIIAEEGYRGIYRGVGPVMLRQGANSAVRFSSYSTLKQLVQGNSPAGSQLPGWMTFGIGSVAGVITVYSTMPFDVVKTRMQSIRAKQEYKNALHCAYRIATEEGVLKFWKGTVPRLGRLVMSGGIIFTVYEKAYPVFAALV</sequence>
<dbReference type="FunFam" id="1.50.40.10:FF:000007">
    <property type="entry name" value="Mitochondrial tricarboxylate transport protein-like"/>
    <property type="match status" value="1"/>
</dbReference>
<dbReference type="SUPFAM" id="SSF103506">
    <property type="entry name" value="Mitochondrial carrier"/>
    <property type="match status" value="1"/>
</dbReference>
<organism evidence="11 12">
    <name type="scientific">Papiliotrema laurentii</name>
    <name type="common">Cryptococcus laurentii</name>
    <dbReference type="NCBI Taxonomy" id="5418"/>
    <lineage>
        <taxon>Eukaryota</taxon>
        <taxon>Fungi</taxon>
        <taxon>Dikarya</taxon>
        <taxon>Basidiomycota</taxon>
        <taxon>Agaricomycotina</taxon>
        <taxon>Tremellomycetes</taxon>
        <taxon>Tremellales</taxon>
        <taxon>Rhynchogastremaceae</taxon>
        <taxon>Papiliotrema</taxon>
    </lineage>
</organism>
<dbReference type="Proteomes" id="UP001182556">
    <property type="component" value="Unassembled WGS sequence"/>
</dbReference>
<feature type="repeat" description="Solcar" evidence="9">
    <location>
        <begin position="110"/>
        <end position="196"/>
    </location>
</feature>
<evidence type="ECO:0000256" key="6">
    <source>
        <dbReference type="ARBA" id="ARBA00022989"/>
    </source>
</evidence>
<dbReference type="PANTHER" id="PTHR45788">
    <property type="entry name" value="SUCCINATE/FUMARATE MITOCHONDRIAL TRANSPORTER-RELATED"/>
    <property type="match status" value="1"/>
</dbReference>
<evidence type="ECO:0000256" key="8">
    <source>
        <dbReference type="ARBA" id="ARBA00023136"/>
    </source>
</evidence>
<keyword evidence="8 9" id="KW-0472">Membrane</keyword>
<evidence type="ECO:0000313" key="11">
    <source>
        <dbReference type="EMBL" id="KAK1925892.1"/>
    </source>
</evidence>
<evidence type="ECO:0000256" key="4">
    <source>
        <dbReference type="ARBA" id="ARBA00022692"/>
    </source>
</evidence>
<dbReference type="Pfam" id="PF00153">
    <property type="entry name" value="Mito_carr"/>
    <property type="match status" value="3"/>
</dbReference>
<evidence type="ECO:0000256" key="3">
    <source>
        <dbReference type="ARBA" id="ARBA00022448"/>
    </source>
</evidence>
<evidence type="ECO:0000256" key="2">
    <source>
        <dbReference type="ARBA" id="ARBA00006375"/>
    </source>
</evidence>
<dbReference type="GO" id="GO:0006843">
    <property type="term" value="P:mitochondrial citrate transmembrane transport"/>
    <property type="evidence" value="ECO:0007669"/>
    <property type="project" value="TreeGrafter"/>
</dbReference>
<feature type="repeat" description="Solcar" evidence="9">
    <location>
        <begin position="207"/>
        <end position="293"/>
    </location>
</feature>
<dbReference type="InterPro" id="IPR018108">
    <property type="entry name" value="MCP_transmembrane"/>
</dbReference>
<dbReference type="InterPro" id="IPR023395">
    <property type="entry name" value="MCP_dom_sf"/>
</dbReference>
<dbReference type="GO" id="GO:0031966">
    <property type="term" value="C:mitochondrial membrane"/>
    <property type="evidence" value="ECO:0007669"/>
    <property type="project" value="UniProtKB-SubCell"/>
</dbReference>
<evidence type="ECO:0000256" key="1">
    <source>
        <dbReference type="ARBA" id="ARBA00004225"/>
    </source>
</evidence>
<dbReference type="AlphaFoldDB" id="A0AAD9FTE1"/>
<evidence type="ECO:0000256" key="5">
    <source>
        <dbReference type="ARBA" id="ARBA00022737"/>
    </source>
</evidence>
<comment type="caution">
    <text evidence="11">The sequence shown here is derived from an EMBL/GenBank/DDBJ whole genome shotgun (WGS) entry which is preliminary data.</text>
</comment>
<comment type="similarity">
    <text evidence="2 10">Belongs to the mitochondrial carrier (TC 2.A.29) family.</text>
</comment>
<keyword evidence="3 10" id="KW-0813">Transport</keyword>
<reference evidence="11" key="1">
    <citation type="submission" date="2023-02" db="EMBL/GenBank/DDBJ databases">
        <title>Identification and recombinant expression of a fungal hydrolase from Papiliotrema laurentii that hydrolyzes apple cutin and clears colloidal polyester polyurethane.</title>
        <authorList>
            <consortium name="DOE Joint Genome Institute"/>
            <person name="Roman V.A."/>
            <person name="Bojanowski C."/>
            <person name="Crable B.R."/>
            <person name="Wagner D.N."/>
            <person name="Hung C.S."/>
            <person name="Nadeau L.J."/>
            <person name="Schratz L."/>
            <person name="Haridas S."/>
            <person name="Pangilinan J."/>
            <person name="Lipzen A."/>
            <person name="Na H."/>
            <person name="Yan M."/>
            <person name="Ng V."/>
            <person name="Grigoriev I.V."/>
            <person name="Spatafora J.W."/>
            <person name="Barlow D."/>
            <person name="Biffinger J."/>
            <person name="Kelley-Loughnane N."/>
            <person name="Varaljay V.A."/>
            <person name="Crookes-Goodson W.J."/>
        </authorList>
    </citation>
    <scope>NUCLEOTIDE SEQUENCE</scope>
    <source>
        <strain evidence="11">5307AH</strain>
    </source>
</reference>
<evidence type="ECO:0000313" key="12">
    <source>
        <dbReference type="Proteomes" id="UP001182556"/>
    </source>
</evidence>
<evidence type="ECO:0000256" key="10">
    <source>
        <dbReference type="RuleBase" id="RU000488"/>
    </source>
</evidence>
<dbReference type="InterPro" id="IPR049563">
    <property type="entry name" value="TXTP-like"/>
</dbReference>
<evidence type="ECO:0000256" key="7">
    <source>
        <dbReference type="ARBA" id="ARBA00023128"/>
    </source>
</evidence>
<keyword evidence="7" id="KW-0496">Mitochondrion</keyword>
<name>A0AAD9FTE1_PAPLA</name>
<dbReference type="PRINTS" id="PR00926">
    <property type="entry name" value="MITOCARRIER"/>
</dbReference>
<comment type="subcellular location">
    <subcellularLocation>
        <location evidence="1">Mitochondrion membrane</location>
        <topology evidence="1">Multi-pass membrane protein</topology>
    </subcellularLocation>
</comment>
<dbReference type="PROSITE" id="PS50920">
    <property type="entry name" value="SOLCAR"/>
    <property type="match status" value="3"/>
</dbReference>
<dbReference type="GO" id="GO:0071913">
    <property type="term" value="F:citrate secondary active transmembrane transporter activity"/>
    <property type="evidence" value="ECO:0007669"/>
    <property type="project" value="TreeGrafter"/>
</dbReference>
<keyword evidence="12" id="KW-1185">Reference proteome</keyword>